<accession>A0AAU9KBM0</accession>
<evidence type="ECO:0000313" key="1">
    <source>
        <dbReference type="EMBL" id="CAG9335087.1"/>
    </source>
</evidence>
<name>A0AAU9KBM0_9CILI</name>
<protein>
    <submittedName>
        <fullName evidence="1">Uncharacterized protein</fullName>
    </submittedName>
</protein>
<gene>
    <name evidence="1" type="ORF">BSTOLATCC_MIC62722</name>
</gene>
<sequence>MAFFAKEKKMIIYGFSWWRICRRVCRSVELWCKNIPLSVGAMHEDGVDSKNNLMKLKIVVTTKQKWDLSENTIFWTEMFELFILSEKFYSDQIEN</sequence>
<organism evidence="1 2">
    <name type="scientific">Blepharisma stoltei</name>
    <dbReference type="NCBI Taxonomy" id="1481888"/>
    <lineage>
        <taxon>Eukaryota</taxon>
        <taxon>Sar</taxon>
        <taxon>Alveolata</taxon>
        <taxon>Ciliophora</taxon>
        <taxon>Postciliodesmatophora</taxon>
        <taxon>Heterotrichea</taxon>
        <taxon>Heterotrichida</taxon>
        <taxon>Blepharismidae</taxon>
        <taxon>Blepharisma</taxon>
    </lineage>
</organism>
<proteinExistence type="predicted"/>
<dbReference type="EMBL" id="CAJZBQ010000060">
    <property type="protein sequence ID" value="CAG9335087.1"/>
    <property type="molecule type" value="Genomic_DNA"/>
</dbReference>
<comment type="caution">
    <text evidence="1">The sequence shown here is derived from an EMBL/GenBank/DDBJ whole genome shotgun (WGS) entry which is preliminary data.</text>
</comment>
<dbReference type="AlphaFoldDB" id="A0AAU9KBM0"/>
<keyword evidence="2" id="KW-1185">Reference proteome</keyword>
<reference evidence="1" key="1">
    <citation type="submission" date="2021-09" db="EMBL/GenBank/DDBJ databases">
        <authorList>
            <consortium name="AG Swart"/>
            <person name="Singh M."/>
            <person name="Singh A."/>
            <person name="Seah K."/>
            <person name="Emmerich C."/>
        </authorList>
    </citation>
    <scope>NUCLEOTIDE SEQUENCE</scope>
    <source>
        <strain evidence="1">ATCC30299</strain>
    </source>
</reference>
<evidence type="ECO:0000313" key="2">
    <source>
        <dbReference type="Proteomes" id="UP001162131"/>
    </source>
</evidence>
<dbReference type="Proteomes" id="UP001162131">
    <property type="component" value="Unassembled WGS sequence"/>
</dbReference>